<evidence type="ECO:0000313" key="1">
    <source>
        <dbReference type="EMBL" id="ABL78235.1"/>
    </source>
</evidence>
<accession>A1RYF5</accession>
<dbReference type="Proteomes" id="UP000000641">
    <property type="component" value="Chromosome"/>
</dbReference>
<organism evidence="1 2">
    <name type="scientific">Thermofilum pendens (strain DSM 2475 / Hrk 5)</name>
    <dbReference type="NCBI Taxonomy" id="368408"/>
    <lineage>
        <taxon>Archaea</taxon>
        <taxon>Thermoproteota</taxon>
        <taxon>Thermoprotei</taxon>
        <taxon>Thermofilales</taxon>
        <taxon>Thermofilaceae</taxon>
        <taxon>Thermofilum</taxon>
    </lineage>
</organism>
<dbReference type="GeneID" id="58786998"/>
<reference evidence="2" key="1">
    <citation type="journal article" date="2008" name="J. Bacteriol.">
        <title>Genome sequence of Thermofilum pendens reveals an exceptional loss of biosynthetic pathways without genome reduction.</title>
        <authorList>
            <person name="Anderson I."/>
            <person name="Rodriguez J."/>
            <person name="Susanti D."/>
            <person name="Porat I."/>
            <person name="Reich C."/>
            <person name="Ulrich L.E."/>
            <person name="Elkins J.G."/>
            <person name="Mavromatis K."/>
            <person name="Lykidis A."/>
            <person name="Kim E."/>
            <person name="Thompson L.S."/>
            <person name="Nolan M."/>
            <person name="Land M."/>
            <person name="Copeland A."/>
            <person name="Lapidus A."/>
            <person name="Lucas S."/>
            <person name="Detter C."/>
            <person name="Zhulin I.B."/>
            <person name="Olsen G.J."/>
            <person name="Whitman W."/>
            <person name="Mukhopadhyay B."/>
            <person name="Bristow J."/>
            <person name="Kyrpides N."/>
        </authorList>
    </citation>
    <scope>NUCLEOTIDE SEQUENCE [LARGE SCALE GENOMIC DNA]</scope>
    <source>
        <strain evidence="2">DSM 2475 / Hrk 5</strain>
    </source>
</reference>
<name>A1RYF5_THEPD</name>
<dbReference type="AlphaFoldDB" id="A1RYF5"/>
<dbReference type="EnsemblBacteria" id="ABL78235">
    <property type="protein sequence ID" value="ABL78235"/>
    <property type="gene ID" value="Tpen_0834"/>
</dbReference>
<dbReference type="EMBL" id="CP000505">
    <property type="protein sequence ID" value="ABL78235.1"/>
    <property type="molecule type" value="Genomic_DNA"/>
</dbReference>
<protein>
    <submittedName>
        <fullName evidence="1">Uncharacterized protein</fullName>
    </submittedName>
</protein>
<dbReference type="RefSeq" id="WP_011752500.1">
    <property type="nucleotide sequence ID" value="NC_008698.1"/>
</dbReference>
<dbReference type="OrthoDB" id="377032at2157"/>
<proteinExistence type="predicted"/>
<dbReference type="HOGENOM" id="CLU_217438_0_0_2"/>
<dbReference type="eggNOG" id="arCOG10103">
    <property type="taxonomic scope" value="Archaea"/>
</dbReference>
<dbReference type="KEGG" id="tpe:Tpen_0834"/>
<sequence length="45" mass="5330">MSEKEKPKYVDLSDEEVEELIRKRLREIKDVLSDIKQILEEAGVK</sequence>
<keyword evidence="2" id="KW-1185">Reference proteome</keyword>
<evidence type="ECO:0000313" key="2">
    <source>
        <dbReference type="Proteomes" id="UP000000641"/>
    </source>
</evidence>
<gene>
    <name evidence="1" type="ordered locus">Tpen_0834</name>
</gene>